<proteinExistence type="predicted"/>
<evidence type="ECO:0000256" key="2">
    <source>
        <dbReference type="ARBA" id="ARBA00011955"/>
    </source>
</evidence>
<keyword evidence="6" id="KW-0479">Metal-binding</keyword>
<dbReference type="InterPro" id="IPR024932">
    <property type="entry name" value="ApbE"/>
</dbReference>
<keyword evidence="4" id="KW-0285">Flavoprotein</keyword>
<gene>
    <name evidence="11" type="ORF">NZH93_18330</name>
</gene>
<keyword evidence="5 11" id="KW-0808">Transferase</keyword>
<keyword evidence="7" id="KW-0274">FAD</keyword>
<dbReference type="EMBL" id="JANYMP010000008">
    <property type="protein sequence ID" value="MCS7478820.1"/>
    <property type="molecule type" value="Genomic_DNA"/>
</dbReference>
<dbReference type="SUPFAM" id="SSF143631">
    <property type="entry name" value="ApbE-like"/>
    <property type="match status" value="1"/>
</dbReference>
<comment type="catalytic activity">
    <reaction evidence="10">
        <text>L-threonyl-[protein] + FAD = FMN-L-threonyl-[protein] + AMP + H(+)</text>
        <dbReference type="Rhea" id="RHEA:36847"/>
        <dbReference type="Rhea" id="RHEA-COMP:11060"/>
        <dbReference type="Rhea" id="RHEA-COMP:11061"/>
        <dbReference type="ChEBI" id="CHEBI:15378"/>
        <dbReference type="ChEBI" id="CHEBI:30013"/>
        <dbReference type="ChEBI" id="CHEBI:57692"/>
        <dbReference type="ChEBI" id="CHEBI:74257"/>
        <dbReference type="ChEBI" id="CHEBI:456215"/>
        <dbReference type="EC" id="2.7.1.180"/>
    </reaction>
</comment>
<evidence type="ECO:0000313" key="11">
    <source>
        <dbReference type="EMBL" id="MCS7478820.1"/>
    </source>
</evidence>
<evidence type="ECO:0000256" key="9">
    <source>
        <dbReference type="ARBA" id="ARBA00031306"/>
    </source>
</evidence>
<name>A0A9X2VLK7_9PSEU</name>
<evidence type="ECO:0000256" key="3">
    <source>
        <dbReference type="ARBA" id="ARBA00016337"/>
    </source>
</evidence>
<comment type="cofactor">
    <cofactor evidence="1">
        <name>Mg(2+)</name>
        <dbReference type="ChEBI" id="CHEBI:18420"/>
    </cofactor>
</comment>
<keyword evidence="12" id="KW-1185">Reference proteome</keyword>
<reference evidence="11" key="1">
    <citation type="submission" date="2022-08" db="EMBL/GenBank/DDBJ databases">
        <authorList>
            <person name="Tistechok S."/>
            <person name="Samborskyy M."/>
            <person name="Roman I."/>
        </authorList>
    </citation>
    <scope>NUCLEOTIDE SEQUENCE</scope>
    <source>
        <strain evidence="11">DSM 103496</strain>
    </source>
</reference>
<dbReference type="Gene3D" id="3.10.520.10">
    <property type="entry name" value="ApbE-like domains"/>
    <property type="match status" value="2"/>
</dbReference>
<evidence type="ECO:0000256" key="4">
    <source>
        <dbReference type="ARBA" id="ARBA00022630"/>
    </source>
</evidence>
<dbReference type="Proteomes" id="UP001141259">
    <property type="component" value="Unassembled WGS sequence"/>
</dbReference>
<protein>
    <recommendedName>
        <fullName evidence="3">FAD:protein FMN transferase</fullName>
        <ecNumber evidence="2">2.7.1.180</ecNumber>
    </recommendedName>
    <alternativeName>
        <fullName evidence="9">Flavin transferase</fullName>
    </alternativeName>
</protein>
<evidence type="ECO:0000256" key="10">
    <source>
        <dbReference type="ARBA" id="ARBA00048540"/>
    </source>
</evidence>
<accession>A0A9X2VLK7</accession>
<comment type="caution">
    <text evidence="11">The sequence shown here is derived from an EMBL/GenBank/DDBJ whole genome shotgun (WGS) entry which is preliminary data.</text>
</comment>
<evidence type="ECO:0000313" key="12">
    <source>
        <dbReference type="Proteomes" id="UP001141259"/>
    </source>
</evidence>
<dbReference type="InterPro" id="IPR003374">
    <property type="entry name" value="ApbE-like_sf"/>
</dbReference>
<dbReference type="GO" id="GO:0016740">
    <property type="term" value="F:transferase activity"/>
    <property type="evidence" value="ECO:0007669"/>
    <property type="project" value="UniProtKB-KW"/>
</dbReference>
<evidence type="ECO:0000256" key="8">
    <source>
        <dbReference type="ARBA" id="ARBA00022842"/>
    </source>
</evidence>
<evidence type="ECO:0000256" key="6">
    <source>
        <dbReference type="ARBA" id="ARBA00022723"/>
    </source>
</evidence>
<dbReference type="PANTHER" id="PTHR30040">
    <property type="entry name" value="THIAMINE BIOSYNTHESIS LIPOPROTEIN APBE"/>
    <property type="match status" value="1"/>
</dbReference>
<dbReference type="GO" id="GO:0046872">
    <property type="term" value="F:metal ion binding"/>
    <property type="evidence" value="ECO:0007669"/>
    <property type="project" value="UniProtKB-KW"/>
</dbReference>
<dbReference type="EC" id="2.7.1.180" evidence="2"/>
<dbReference type="RefSeq" id="WP_259624330.1">
    <property type="nucleotide sequence ID" value="NZ_JANYMP010000008.1"/>
</dbReference>
<dbReference type="PANTHER" id="PTHR30040:SF2">
    <property type="entry name" value="FAD:PROTEIN FMN TRANSFERASE"/>
    <property type="match status" value="1"/>
</dbReference>
<evidence type="ECO:0000256" key="1">
    <source>
        <dbReference type="ARBA" id="ARBA00001946"/>
    </source>
</evidence>
<keyword evidence="8" id="KW-0460">Magnesium</keyword>
<dbReference type="Pfam" id="PF02424">
    <property type="entry name" value="ApbE"/>
    <property type="match status" value="2"/>
</dbReference>
<dbReference type="AlphaFoldDB" id="A0A9X2VLK7"/>
<evidence type="ECO:0000256" key="7">
    <source>
        <dbReference type="ARBA" id="ARBA00022827"/>
    </source>
</evidence>
<organism evidence="11 12">
    <name type="scientific">Umezawaea endophytica</name>
    <dbReference type="NCBI Taxonomy" id="1654476"/>
    <lineage>
        <taxon>Bacteria</taxon>
        <taxon>Bacillati</taxon>
        <taxon>Actinomycetota</taxon>
        <taxon>Actinomycetes</taxon>
        <taxon>Pseudonocardiales</taxon>
        <taxon>Pseudonocardiaceae</taxon>
        <taxon>Umezawaea</taxon>
    </lineage>
</organism>
<evidence type="ECO:0000256" key="5">
    <source>
        <dbReference type="ARBA" id="ARBA00022679"/>
    </source>
</evidence>
<sequence length="250" mass="26936">MLTGLRRVEHIMGFPISVDLRDGDERSHDAVEGAFAWLREVDARFSPFREDSEVARLSRAELEPEELSDELTQVIDLCDFYEESTGGAFKSWLPGRGFDPCAIVKGWAVQGAAEMLHDAGARRFCVNAGGDVVTFGESEPGVPWRVGVRHPERADQLCVVLELRDGAVATSASYERGDHIIDGRTGEPARGLISITVVAADLTTADAAATAAYAMGVEGITWAAAQPGCEVFAVDSERRVFRSPGLPVAS</sequence>